<dbReference type="InterPro" id="IPR051015">
    <property type="entry name" value="EvgA-like"/>
</dbReference>
<keyword evidence="2" id="KW-0238">DNA-binding</keyword>
<dbReference type="GO" id="GO:0006355">
    <property type="term" value="P:regulation of DNA-templated transcription"/>
    <property type="evidence" value="ECO:0007669"/>
    <property type="project" value="InterPro"/>
</dbReference>
<organism evidence="6 7">
    <name type="scientific">Nisaea acidiphila</name>
    <dbReference type="NCBI Taxonomy" id="1862145"/>
    <lineage>
        <taxon>Bacteria</taxon>
        <taxon>Pseudomonadati</taxon>
        <taxon>Pseudomonadota</taxon>
        <taxon>Alphaproteobacteria</taxon>
        <taxon>Rhodospirillales</taxon>
        <taxon>Thalassobaculaceae</taxon>
        <taxon>Nisaea</taxon>
    </lineage>
</organism>
<dbReference type="KEGG" id="naci:NUH88_20865"/>
<dbReference type="InterPro" id="IPR058245">
    <property type="entry name" value="NreC/VraR/RcsB-like_REC"/>
</dbReference>
<dbReference type="PROSITE" id="PS50110">
    <property type="entry name" value="RESPONSE_REGULATORY"/>
    <property type="match status" value="1"/>
</dbReference>
<dbReference type="CDD" id="cd06170">
    <property type="entry name" value="LuxR_C_like"/>
    <property type="match status" value="1"/>
</dbReference>
<dbReference type="InterPro" id="IPR000792">
    <property type="entry name" value="Tscrpt_reg_LuxR_C"/>
</dbReference>
<dbReference type="SUPFAM" id="SSF52172">
    <property type="entry name" value="CheY-like"/>
    <property type="match status" value="1"/>
</dbReference>
<dbReference type="InterPro" id="IPR016032">
    <property type="entry name" value="Sig_transdc_resp-reg_C-effctor"/>
</dbReference>
<evidence type="ECO:0000256" key="1">
    <source>
        <dbReference type="ARBA" id="ARBA00022553"/>
    </source>
</evidence>
<dbReference type="Proteomes" id="UP001060336">
    <property type="component" value="Chromosome"/>
</dbReference>
<name>A0A9J7ATM2_9PROT</name>
<dbReference type="InterPro" id="IPR011006">
    <property type="entry name" value="CheY-like_superfamily"/>
</dbReference>
<accession>A0A9J7ATM2</accession>
<evidence type="ECO:0000313" key="6">
    <source>
        <dbReference type="EMBL" id="UUX49833.1"/>
    </source>
</evidence>
<dbReference type="Pfam" id="PF00196">
    <property type="entry name" value="GerE"/>
    <property type="match status" value="1"/>
</dbReference>
<dbReference type="AlphaFoldDB" id="A0A9J7ATM2"/>
<dbReference type="Pfam" id="PF00072">
    <property type="entry name" value="Response_reg"/>
    <property type="match status" value="1"/>
</dbReference>
<dbReference type="CDD" id="cd17535">
    <property type="entry name" value="REC_NarL-like"/>
    <property type="match status" value="1"/>
</dbReference>
<dbReference type="PRINTS" id="PR00038">
    <property type="entry name" value="HTHLUXR"/>
</dbReference>
<dbReference type="Gene3D" id="3.40.50.2300">
    <property type="match status" value="1"/>
</dbReference>
<reference evidence="6" key="1">
    <citation type="submission" date="2022-08" db="EMBL/GenBank/DDBJ databases">
        <title>Nisaea acidiphila sp. nov., isolated from a marine algal debris and emended description of the genus Nisaea Urios et al. 2008.</title>
        <authorList>
            <person name="Kwon K."/>
        </authorList>
    </citation>
    <scope>NUCLEOTIDE SEQUENCE</scope>
    <source>
        <strain evidence="6">MEBiC11861</strain>
    </source>
</reference>
<evidence type="ECO:0000256" key="2">
    <source>
        <dbReference type="ARBA" id="ARBA00023125"/>
    </source>
</evidence>
<evidence type="ECO:0000259" key="4">
    <source>
        <dbReference type="PROSITE" id="PS50043"/>
    </source>
</evidence>
<proteinExistence type="predicted"/>
<feature type="modified residue" description="4-aspartylphosphate" evidence="3">
    <location>
        <position position="56"/>
    </location>
</feature>
<dbReference type="PROSITE" id="PS50043">
    <property type="entry name" value="HTH_LUXR_2"/>
    <property type="match status" value="1"/>
</dbReference>
<keyword evidence="7" id="KW-1185">Reference proteome</keyword>
<evidence type="ECO:0000259" key="5">
    <source>
        <dbReference type="PROSITE" id="PS50110"/>
    </source>
</evidence>
<dbReference type="SMART" id="SM00448">
    <property type="entry name" value="REC"/>
    <property type="match status" value="1"/>
</dbReference>
<protein>
    <submittedName>
        <fullName evidence="6">Response regulator transcription factor</fullName>
    </submittedName>
</protein>
<dbReference type="GO" id="GO:0000160">
    <property type="term" value="P:phosphorelay signal transduction system"/>
    <property type="evidence" value="ECO:0007669"/>
    <property type="project" value="InterPro"/>
</dbReference>
<feature type="domain" description="Response regulatory" evidence="5">
    <location>
        <begin position="4"/>
        <end position="121"/>
    </location>
</feature>
<dbReference type="SUPFAM" id="SSF46894">
    <property type="entry name" value="C-terminal effector domain of the bipartite response regulators"/>
    <property type="match status" value="1"/>
</dbReference>
<evidence type="ECO:0000313" key="7">
    <source>
        <dbReference type="Proteomes" id="UP001060336"/>
    </source>
</evidence>
<dbReference type="GO" id="GO:0003677">
    <property type="term" value="F:DNA binding"/>
    <property type="evidence" value="ECO:0007669"/>
    <property type="project" value="UniProtKB-KW"/>
</dbReference>
<dbReference type="RefSeq" id="WP_257768701.1">
    <property type="nucleotide sequence ID" value="NZ_CP102480.1"/>
</dbReference>
<evidence type="ECO:0000256" key="3">
    <source>
        <dbReference type="PROSITE-ProRule" id="PRU00169"/>
    </source>
</evidence>
<dbReference type="EMBL" id="CP102480">
    <property type="protein sequence ID" value="UUX49833.1"/>
    <property type="molecule type" value="Genomic_DNA"/>
</dbReference>
<feature type="domain" description="HTH luxR-type" evidence="4">
    <location>
        <begin position="150"/>
        <end position="215"/>
    </location>
</feature>
<dbReference type="SMART" id="SM00421">
    <property type="entry name" value="HTH_LUXR"/>
    <property type="match status" value="1"/>
</dbReference>
<sequence>MFKSLLIADDHTVVRETLADYLEASNPCLTIYQAANFEDMWRARDLHGEPEALLVDWRMPGCSGLEGTRRTIEIFPNSSVVIFSGEMTNSDLQAARTLGVDGYIPKSFGARAVVECLHSIERDGAHFPRDFAALECDIRLPSDSRRQSGPERIQGMISPRQTEVLRLAAVGFLNKEIANQLSISEPTVKEHMSNILRTLRAKNRTDAARIARELSLI</sequence>
<keyword evidence="1 3" id="KW-0597">Phosphoprotein</keyword>
<dbReference type="InterPro" id="IPR001789">
    <property type="entry name" value="Sig_transdc_resp-reg_receiver"/>
</dbReference>
<gene>
    <name evidence="6" type="ORF">NUH88_20865</name>
</gene>
<dbReference type="PANTHER" id="PTHR45566:SF1">
    <property type="entry name" value="HTH-TYPE TRANSCRIPTIONAL REGULATOR YHJB-RELATED"/>
    <property type="match status" value="1"/>
</dbReference>
<dbReference type="PANTHER" id="PTHR45566">
    <property type="entry name" value="HTH-TYPE TRANSCRIPTIONAL REGULATOR YHJB-RELATED"/>
    <property type="match status" value="1"/>
</dbReference>